<sequence>MKQLIAVIIVFSVILLVLPASNAKLREFLPGNLRQSDEAFFPEQCDGRQLTVCESCDTIKVCISSSDNALNPTRRCPSATPFCRSQDSAIGASCGAQPDDHCENSGVSQNAFICTGAGFYPDVNSCQVYHYCESKDSEPDSYDCPDGYKYNTRTNYCQRTLFSCTRSELCNPNDRRIFVPYPGDQSYYVFCEYDYNNGSTIYKGAQIFACGKDSTFNENSATCEYRCSRTGLFVNTANPRQYYQCYRSGGRLRYKTNTCRVDQVFDEAERRCVAVPGTTTPAPTEEQSTTKSPPPEPCVRRRHFSG</sequence>
<feature type="domain" description="Chitin-binding type-2" evidence="3">
    <location>
        <begin position="111"/>
        <end position="166"/>
    </location>
</feature>
<reference evidence="5" key="1">
    <citation type="journal article" date="2015" name="Proc. Natl. Acad. Sci. U.S.A.">
        <title>Genome sequence of the Asian Tiger mosquito, Aedes albopictus, reveals insights into its biology, genetics, and evolution.</title>
        <authorList>
            <person name="Chen X.G."/>
            <person name="Jiang X."/>
            <person name="Gu J."/>
            <person name="Xu M."/>
            <person name="Wu Y."/>
            <person name="Deng Y."/>
            <person name="Zhang C."/>
            <person name="Bonizzoni M."/>
            <person name="Dermauw W."/>
            <person name="Vontas J."/>
            <person name="Armbruster P."/>
            <person name="Huang X."/>
            <person name="Yang Y."/>
            <person name="Zhang H."/>
            <person name="He W."/>
            <person name="Peng H."/>
            <person name="Liu Y."/>
            <person name="Wu K."/>
            <person name="Chen J."/>
            <person name="Lirakis M."/>
            <person name="Topalis P."/>
            <person name="Van Leeuwen T."/>
            <person name="Hall A.B."/>
            <person name="Jiang X."/>
            <person name="Thorpe C."/>
            <person name="Mueller R.L."/>
            <person name="Sun C."/>
            <person name="Waterhouse R.M."/>
            <person name="Yan G."/>
            <person name="Tu Z.J."/>
            <person name="Fang X."/>
            <person name="James A.A."/>
        </authorList>
    </citation>
    <scope>NUCLEOTIDE SEQUENCE [LARGE SCALE GENOMIC DNA]</scope>
    <source>
        <strain evidence="5">Foshan</strain>
    </source>
</reference>
<proteinExistence type="predicted"/>
<evidence type="ECO:0000259" key="3">
    <source>
        <dbReference type="PROSITE" id="PS50940"/>
    </source>
</evidence>
<evidence type="ECO:0000256" key="2">
    <source>
        <dbReference type="SAM" id="SignalP"/>
    </source>
</evidence>
<accession>A0ABM1Z933</accession>
<keyword evidence="5" id="KW-1185">Reference proteome</keyword>
<dbReference type="InterPro" id="IPR002557">
    <property type="entry name" value="Chitin-bd_dom"/>
</dbReference>
<dbReference type="Proteomes" id="UP000069940">
    <property type="component" value="Unassembled WGS sequence"/>
</dbReference>
<evidence type="ECO:0000313" key="5">
    <source>
        <dbReference type="Proteomes" id="UP000069940"/>
    </source>
</evidence>
<feature type="region of interest" description="Disordered" evidence="1">
    <location>
        <begin position="276"/>
        <end position="306"/>
    </location>
</feature>
<organism evidence="4 5">
    <name type="scientific">Aedes albopictus</name>
    <name type="common">Asian tiger mosquito</name>
    <name type="synonym">Stegomyia albopicta</name>
    <dbReference type="NCBI Taxonomy" id="7160"/>
    <lineage>
        <taxon>Eukaryota</taxon>
        <taxon>Metazoa</taxon>
        <taxon>Ecdysozoa</taxon>
        <taxon>Arthropoda</taxon>
        <taxon>Hexapoda</taxon>
        <taxon>Insecta</taxon>
        <taxon>Pterygota</taxon>
        <taxon>Neoptera</taxon>
        <taxon>Endopterygota</taxon>
        <taxon>Diptera</taxon>
        <taxon>Nematocera</taxon>
        <taxon>Culicoidea</taxon>
        <taxon>Culicidae</taxon>
        <taxon>Culicinae</taxon>
        <taxon>Aedini</taxon>
        <taxon>Aedes</taxon>
        <taxon>Stegomyia</taxon>
    </lineage>
</organism>
<dbReference type="Pfam" id="PF01607">
    <property type="entry name" value="CBM_14"/>
    <property type="match status" value="1"/>
</dbReference>
<evidence type="ECO:0000256" key="1">
    <source>
        <dbReference type="SAM" id="MobiDB-lite"/>
    </source>
</evidence>
<feature type="signal peptide" evidence="2">
    <location>
        <begin position="1"/>
        <end position="23"/>
    </location>
</feature>
<evidence type="ECO:0000313" key="4">
    <source>
        <dbReference type="EnsemblMetazoa" id="AALFPA23_016240.P23665"/>
    </source>
</evidence>
<protein>
    <recommendedName>
        <fullName evidence="3">Chitin-binding type-2 domain-containing protein</fullName>
    </recommendedName>
</protein>
<dbReference type="SMART" id="SM00494">
    <property type="entry name" value="ChtBD2"/>
    <property type="match status" value="2"/>
</dbReference>
<dbReference type="PROSITE" id="PS50940">
    <property type="entry name" value="CHIT_BIND_II"/>
    <property type="match status" value="1"/>
</dbReference>
<dbReference type="InterPro" id="IPR036508">
    <property type="entry name" value="Chitin-bd_dom_sf"/>
</dbReference>
<keyword evidence="2" id="KW-0732">Signal</keyword>
<dbReference type="EnsemblMetazoa" id="AALFPA23_016240.R23665">
    <property type="protein sequence ID" value="AALFPA23_016240.P23665"/>
    <property type="gene ID" value="AALFPA23_016240"/>
</dbReference>
<dbReference type="GeneID" id="109398505"/>
<dbReference type="RefSeq" id="XP_019526433.2">
    <property type="nucleotide sequence ID" value="XM_019670888.3"/>
</dbReference>
<dbReference type="SUPFAM" id="SSF57625">
    <property type="entry name" value="Invertebrate chitin-binding proteins"/>
    <property type="match status" value="2"/>
</dbReference>
<name>A0ABM1Z933_AEDAL</name>
<feature type="chain" id="PRO_5045625075" description="Chitin-binding type-2 domain-containing protein" evidence="2">
    <location>
        <begin position="24"/>
        <end position="306"/>
    </location>
</feature>
<reference evidence="4" key="2">
    <citation type="submission" date="2025-05" db="UniProtKB">
        <authorList>
            <consortium name="EnsemblMetazoa"/>
        </authorList>
    </citation>
    <scope>IDENTIFICATION</scope>
    <source>
        <strain evidence="4">Foshan</strain>
    </source>
</reference>